<dbReference type="Proteomes" id="UP000215148">
    <property type="component" value="Chromosome 1"/>
</dbReference>
<evidence type="ECO:0000256" key="3">
    <source>
        <dbReference type="ARBA" id="ARBA00043995"/>
    </source>
</evidence>
<dbReference type="PANTHER" id="PTHR30160">
    <property type="entry name" value="TETRAACYLDISACCHARIDE 4'-KINASE-RELATED"/>
    <property type="match status" value="1"/>
</dbReference>
<comment type="similarity">
    <text evidence="3">Belongs to the glycosyltransferase 9 family.</text>
</comment>
<evidence type="ECO:0000313" key="5">
    <source>
        <dbReference type="Proteomes" id="UP000215148"/>
    </source>
</evidence>
<dbReference type="GO" id="GO:0008713">
    <property type="term" value="F:ADP-heptose-lipopolysaccharide heptosyltransferase activity"/>
    <property type="evidence" value="ECO:0007669"/>
    <property type="project" value="TreeGrafter"/>
</dbReference>
<evidence type="ECO:0000256" key="2">
    <source>
        <dbReference type="ARBA" id="ARBA00022679"/>
    </source>
</evidence>
<evidence type="ECO:0000313" key="4">
    <source>
        <dbReference type="EMBL" id="ASU23375.1"/>
    </source>
</evidence>
<keyword evidence="2 4" id="KW-0808">Transferase</keyword>
<dbReference type="GO" id="GO:0009244">
    <property type="term" value="P:lipopolysaccharide core region biosynthetic process"/>
    <property type="evidence" value="ECO:0007669"/>
    <property type="project" value="TreeGrafter"/>
</dbReference>
<dbReference type="Pfam" id="PF01075">
    <property type="entry name" value="Glyco_transf_9"/>
    <property type="match status" value="1"/>
</dbReference>
<sequence>MPFFKQAPHSICFLRLSAIGDVCHAVAAIQTLQRYWPSTKITWVIGKVEAQLLQGLENVELIVFEKKQGFSGMRDVWKQLKGRRFDALVHMQLALRASLLTLGIKATYKIGFNFKRAKEGQWLFTNCKISDTESTHVLDSFYSFIEFLGVPRSTPQWDLPIDKADHQFASTTLGDKPTLVISPAASKDERNWLSERYAIVGDYAFERGYQVVICGSPAEREKKLANDIISQMRYPALNLVGSTTLKQLTAVLSKASIVLAPDSGPVHIATTQGTPVIGLYGHSNPKRTGPYNNLENVVSVYEKFIVQQHGKTIDTLPWSTRVKGEHIMKAISVNAVIRAFDCITKENQYV</sequence>
<proteinExistence type="inferred from homology"/>
<evidence type="ECO:0000256" key="1">
    <source>
        <dbReference type="ARBA" id="ARBA00022676"/>
    </source>
</evidence>
<organism evidence="4 5">
    <name type="scientific">Vibrio qinghaiensis</name>
    <dbReference type="NCBI Taxonomy" id="2025808"/>
    <lineage>
        <taxon>Bacteria</taxon>
        <taxon>Pseudomonadati</taxon>
        <taxon>Pseudomonadota</taxon>
        <taxon>Gammaproteobacteria</taxon>
        <taxon>Vibrionales</taxon>
        <taxon>Vibrionaceae</taxon>
        <taxon>Vibrio</taxon>
    </lineage>
</organism>
<protein>
    <submittedName>
        <fullName evidence="4">ADP-heptose--LPS heptosyltransferase I</fullName>
    </submittedName>
</protein>
<dbReference type="Gene3D" id="3.40.50.2000">
    <property type="entry name" value="Glycogen Phosphorylase B"/>
    <property type="match status" value="2"/>
</dbReference>
<accession>A0A223N0K7</accession>
<dbReference type="InterPro" id="IPR051199">
    <property type="entry name" value="LPS_LOS_Heptosyltrfase"/>
</dbReference>
<keyword evidence="5" id="KW-1185">Reference proteome</keyword>
<dbReference type="RefSeq" id="WP_094500693.1">
    <property type="nucleotide sequence ID" value="NZ_CAWNHI010000001.1"/>
</dbReference>
<reference evidence="4 5" key="1">
    <citation type="submission" date="2017-08" db="EMBL/GenBank/DDBJ databases">
        <title>The Vibrio qinghaiensis sp.-Q67 is a luminous bacteria isolated firstly from Qinghai lake, Qinghai province, China, which has been proved to be very sensitive to detect environmental and food pollutants. Therefore, complete genome analysis of V. qinghaiensis sp.-Q67 highlights the potential application of this strain on detection of hazards in the contaminated environments.</title>
        <authorList>
            <person name="Gong L."/>
        </authorList>
    </citation>
    <scope>NUCLEOTIDE SEQUENCE [LARGE SCALE GENOMIC DNA]</scope>
    <source>
        <strain evidence="4 5">Q67</strain>
    </source>
</reference>
<dbReference type="GO" id="GO:0005829">
    <property type="term" value="C:cytosol"/>
    <property type="evidence" value="ECO:0007669"/>
    <property type="project" value="TreeGrafter"/>
</dbReference>
<dbReference type="FunFam" id="3.40.50.2000:FF:000023">
    <property type="entry name" value="ADP-heptose--LPS heptosyltransferase II"/>
    <property type="match status" value="1"/>
</dbReference>
<dbReference type="PANTHER" id="PTHR30160:SF21">
    <property type="entry name" value="LIPOPOLYSACCHARIDE CORE HEPTOSYLTRANSFERASE OPSX"/>
    <property type="match status" value="1"/>
</dbReference>
<gene>
    <name evidence="4" type="ORF">CCZ37_12570</name>
</gene>
<name>A0A223N0K7_9VIBR</name>
<keyword evidence="1" id="KW-0328">Glycosyltransferase</keyword>
<dbReference type="AlphaFoldDB" id="A0A223N0K7"/>
<dbReference type="CDD" id="cd03789">
    <property type="entry name" value="GT9_LPS_heptosyltransferase"/>
    <property type="match status" value="1"/>
</dbReference>
<dbReference type="InterPro" id="IPR002201">
    <property type="entry name" value="Glyco_trans_9"/>
</dbReference>
<dbReference type="EMBL" id="CP022741">
    <property type="protein sequence ID" value="ASU23375.1"/>
    <property type="molecule type" value="Genomic_DNA"/>
</dbReference>
<dbReference type="SUPFAM" id="SSF53756">
    <property type="entry name" value="UDP-Glycosyltransferase/glycogen phosphorylase"/>
    <property type="match status" value="1"/>
</dbReference>
<dbReference type="KEGG" id="vqi:CCZ37_12570"/>